<dbReference type="PRINTS" id="PR00127">
    <property type="entry name" value="CLPPROTEASEP"/>
</dbReference>
<feature type="active site" evidence="6">
    <location>
        <position position="122"/>
    </location>
</feature>
<dbReference type="FunFam" id="3.90.226.10:FF:000002">
    <property type="entry name" value="ATP-dependent Clp protease proteolytic subunit"/>
    <property type="match status" value="1"/>
</dbReference>
<dbReference type="GO" id="GO:0004252">
    <property type="term" value="F:serine-type endopeptidase activity"/>
    <property type="evidence" value="ECO:0007669"/>
    <property type="project" value="UniProtKB-UniRule"/>
</dbReference>
<proteinExistence type="inferred from homology"/>
<protein>
    <recommendedName>
        <fullName evidence="6 7">ATP-dependent Clp protease proteolytic subunit</fullName>
        <ecNumber evidence="6">3.4.21.92</ecNumber>
    </recommendedName>
    <alternativeName>
        <fullName evidence="6">Endopeptidase Clp</fullName>
    </alternativeName>
</protein>
<keyword evidence="3 6" id="KW-0645">Protease</keyword>
<evidence type="ECO:0000256" key="3">
    <source>
        <dbReference type="ARBA" id="ARBA00022670"/>
    </source>
</evidence>
<keyword evidence="10" id="KW-1185">Reference proteome</keyword>
<evidence type="ECO:0000256" key="7">
    <source>
        <dbReference type="RuleBase" id="RU003567"/>
    </source>
</evidence>
<evidence type="ECO:0000256" key="4">
    <source>
        <dbReference type="ARBA" id="ARBA00022801"/>
    </source>
</evidence>
<dbReference type="GO" id="GO:0006515">
    <property type="term" value="P:protein quality control for misfolded or incompletely synthesized proteins"/>
    <property type="evidence" value="ECO:0007669"/>
    <property type="project" value="TreeGrafter"/>
</dbReference>
<dbReference type="SUPFAM" id="SSF52096">
    <property type="entry name" value="ClpP/crotonase"/>
    <property type="match status" value="1"/>
</dbReference>
<dbReference type="PANTHER" id="PTHR10381">
    <property type="entry name" value="ATP-DEPENDENT CLP PROTEASE PROTEOLYTIC SUBUNIT"/>
    <property type="match status" value="1"/>
</dbReference>
<dbReference type="AlphaFoldDB" id="A0A2V2FWR0"/>
<evidence type="ECO:0000256" key="6">
    <source>
        <dbReference type="HAMAP-Rule" id="MF_00444"/>
    </source>
</evidence>
<dbReference type="Proteomes" id="UP000247612">
    <property type="component" value="Unassembled WGS sequence"/>
</dbReference>
<dbReference type="HAMAP" id="MF_00444">
    <property type="entry name" value="ClpP"/>
    <property type="match status" value="1"/>
</dbReference>
<dbReference type="STRING" id="1034346.GCA_000313565_02312"/>
<dbReference type="InterPro" id="IPR001907">
    <property type="entry name" value="ClpP"/>
</dbReference>
<dbReference type="GO" id="GO:0051117">
    <property type="term" value="F:ATPase binding"/>
    <property type="evidence" value="ECO:0007669"/>
    <property type="project" value="TreeGrafter"/>
</dbReference>
<dbReference type="InterPro" id="IPR023562">
    <property type="entry name" value="ClpP/TepA"/>
</dbReference>
<gene>
    <name evidence="6" type="primary">clpP</name>
    <name evidence="9" type="ORF">DES51_102253</name>
    <name evidence="8" type="ORF">MQE39_12320</name>
</gene>
<dbReference type="Gene3D" id="3.90.226.10">
    <property type="entry name" value="2-enoyl-CoA Hydratase, Chain A, domain 1"/>
    <property type="match status" value="1"/>
</dbReference>
<reference evidence="8" key="2">
    <citation type="submission" date="2022-03" db="EMBL/GenBank/DDBJ databases">
        <title>First case of bacteraemia caused by Dielma fastidiosa in a patient hospitalised with diverticulitis.</title>
        <authorList>
            <person name="Forman-Ankjaer B."/>
            <person name="Hvid-Jensen F."/>
            <person name="Kobel C.M."/>
            <person name="Greve T."/>
        </authorList>
    </citation>
    <scope>NUCLEOTIDE SEQUENCE</scope>
    <source>
        <strain evidence="8">AUH_DF_2021</strain>
    </source>
</reference>
<organism evidence="9 10">
    <name type="scientific">Dielma fastidiosa</name>
    <dbReference type="NCBI Taxonomy" id="1034346"/>
    <lineage>
        <taxon>Bacteria</taxon>
        <taxon>Bacillati</taxon>
        <taxon>Bacillota</taxon>
        <taxon>Erysipelotrichia</taxon>
        <taxon>Erysipelotrichales</taxon>
        <taxon>Erysipelotrichaceae</taxon>
        <taxon>Dielma</taxon>
    </lineage>
</organism>
<comment type="subcellular location">
    <subcellularLocation>
        <location evidence="6">Cytoplasm</location>
    </subcellularLocation>
</comment>
<keyword evidence="2 6" id="KW-0963">Cytoplasm</keyword>
<dbReference type="GO" id="GO:0009368">
    <property type="term" value="C:endopeptidase Clp complex"/>
    <property type="evidence" value="ECO:0007669"/>
    <property type="project" value="TreeGrafter"/>
</dbReference>
<dbReference type="EMBL" id="QJKH01000002">
    <property type="protein sequence ID" value="PXX81132.1"/>
    <property type="molecule type" value="Genomic_DNA"/>
</dbReference>
<comment type="caution">
    <text evidence="9">The sequence shown here is derived from an EMBL/GenBank/DDBJ whole genome shotgun (WGS) entry which is preliminary data.</text>
</comment>
<evidence type="ECO:0000256" key="1">
    <source>
        <dbReference type="ARBA" id="ARBA00007039"/>
    </source>
</evidence>
<dbReference type="GO" id="GO:0005737">
    <property type="term" value="C:cytoplasm"/>
    <property type="evidence" value="ECO:0007669"/>
    <property type="project" value="UniProtKB-SubCell"/>
</dbReference>
<keyword evidence="5 6" id="KW-0720">Serine protease</keyword>
<keyword evidence="4 6" id="KW-0378">Hydrolase</keyword>
<evidence type="ECO:0000313" key="9">
    <source>
        <dbReference type="EMBL" id="PXX81132.1"/>
    </source>
</evidence>
<dbReference type="OrthoDB" id="9802800at2"/>
<sequence length="189" mass="20706">MSFIPTVIERSANVERVYDLYSCLLKERIILCVGEVNDEMAASITAQLLYLSSLNNDDILMYINSPGGSISSGLAIYDVMNHISCDVSTIGMGCCASMASILLAAGTKGKRLILSNCEVMIHQPIGNSQGQASDMEIATRHILKVQRNIYNILAQRCGKPYDMIKHDCDRDCYLSAEDALAYGIVDKIV</sequence>
<dbReference type="CDD" id="cd07017">
    <property type="entry name" value="S14_ClpP_2"/>
    <property type="match status" value="1"/>
</dbReference>
<dbReference type="Pfam" id="PF00574">
    <property type="entry name" value="CLP_protease"/>
    <property type="match status" value="1"/>
</dbReference>
<dbReference type="EMBL" id="JALDAW010000022">
    <property type="protein sequence ID" value="MDY5168894.1"/>
    <property type="molecule type" value="Genomic_DNA"/>
</dbReference>
<reference evidence="9 10" key="1">
    <citation type="submission" date="2018-05" db="EMBL/GenBank/DDBJ databases">
        <title>Genomic Encyclopedia of Type Strains, Phase IV (KMG-IV): sequencing the most valuable type-strain genomes for metagenomic binning, comparative biology and taxonomic classification.</title>
        <authorList>
            <person name="Goeker M."/>
        </authorList>
    </citation>
    <scope>NUCLEOTIDE SEQUENCE [LARGE SCALE GENOMIC DNA]</scope>
    <source>
        <strain evidence="9 10">JC118</strain>
    </source>
</reference>
<comment type="catalytic activity">
    <reaction evidence="6">
        <text>Hydrolysis of proteins to small peptides in the presence of ATP and magnesium. alpha-casein is the usual test substrate. In the absence of ATP, only oligopeptides shorter than five residues are hydrolyzed (such as succinyl-Leu-Tyr-|-NHMec, and Leu-Tyr-Leu-|-Tyr-Trp, in which cleavage of the -Tyr-|-Leu- and -Tyr-|-Trp bonds also occurs).</text>
        <dbReference type="EC" id="3.4.21.92"/>
    </reaction>
</comment>
<evidence type="ECO:0000256" key="5">
    <source>
        <dbReference type="ARBA" id="ARBA00022825"/>
    </source>
</evidence>
<evidence type="ECO:0000313" key="8">
    <source>
        <dbReference type="EMBL" id="MDY5168894.1"/>
    </source>
</evidence>
<comment type="subunit">
    <text evidence="6">Fourteen ClpP subunits assemble into 2 heptameric rings which stack back to back to give a disk-like structure with a central cavity, resembling the structure of eukaryotic proteasomes.</text>
</comment>
<dbReference type="PANTHER" id="PTHR10381:SF70">
    <property type="entry name" value="ATP-DEPENDENT CLP PROTEASE PROTEOLYTIC SUBUNIT"/>
    <property type="match status" value="1"/>
</dbReference>
<dbReference type="Proteomes" id="UP001276902">
    <property type="component" value="Unassembled WGS sequence"/>
</dbReference>
<dbReference type="EC" id="3.4.21.92" evidence="6"/>
<dbReference type="GeneID" id="94441321"/>
<accession>A0A2V2FWR0</accession>
<feature type="active site" description="Nucleophile" evidence="6">
    <location>
        <position position="97"/>
    </location>
</feature>
<name>A0A2V2FWR0_9FIRM</name>
<evidence type="ECO:0000313" key="10">
    <source>
        <dbReference type="Proteomes" id="UP000247612"/>
    </source>
</evidence>
<dbReference type="InterPro" id="IPR029045">
    <property type="entry name" value="ClpP/crotonase-like_dom_sf"/>
</dbReference>
<evidence type="ECO:0000256" key="2">
    <source>
        <dbReference type="ARBA" id="ARBA00022490"/>
    </source>
</evidence>
<dbReference type="RefSeq" id="WP_022938615.1">
    <property type="nucleotide sequence ID" value="NZ_BAABZA010000002.1"/>
</dbReference>
<dbReference type="GO" id="GO:0004176">
    <property type="term" value="F:ATP-dependent peptidase activity"/>
    <property type="evidence" value="ECO:0007669"/>
    <property type="project" value="InterPro"/>
</dbReference>
<dbReference type="NCBIfam" id="NF001368">
    <property type="entry name" value="PRK00277.1"/>
    <property type="match status" value="1"/>
</dbReference>
<comment type="similarity">
    <text evidence="1 6 7">Belongs to the peptidase S14 family.</text>
</comment>
<comment type="function">
    <text evidence="6">Cleaves peptides in various proteins in a process that requires ATP hydrolysis. Has a chymotrypsin-like activity. Plays a major role in the degradation of misfolded proteins.</text>
</comment>